<dbReference type="InterPro" id="IPR050352">
    <property type="entry name" value="ABCG_transporters"/>
</dbReference>
<dbReference type="CDD" id="cd03213">
    <property type="entry name" value="ABCG_EPDR"/>
    <property type="match status" value="1"/>
</dbReference>
<feature type="region of interest" description="Disordered" evidence="8">
    <location>
        <begin position="689"/>
        <end position="712"/>
    </location>
</feature>
<dbReference type="PROSITE" id="PS00211">
    <property type="entry name" value="ABC_TRANSPORTER_1"/>
    <property type="match status" value="1"/>
</dbReference>
<evidence type="ECO:0000256" key="8">
    <source>
        <dbReference type="SAM" id="MobiDB-lite"/>
    </source>
</evidence>
<accession>A0A5D3AJ46</accession>
<dbReference type="SUPFAM" id="SSF52540">
    <property type="entry name" value="P-loop containing nucleoside triphosphate hydrolases"/>
    <property type="match status" value="1"/>
</dbReference>
<feature type="domain" description="ABC transporter" evidence="10">
    <location>
        <begin position="73"/>
        <end position="319"/>
    </location>
</feature>
<evidence type="ECO:0000259" key="10">
    <source>
        <dbReference type="PROSITE" id="PS50893"/>
    </source>
</evidence>
<dbReference type="InterPro" id="IPR013525">
    <property type="entry name" value="ABC2_TM"/>
</dbReference>
<keyword evidence="3 9" id="KW-0812">Transmembrane</keyword>
<keyword evidence="4" id="KW-0547">Nucleotide-binding</keyword>
<dbReference type="EMBL" id="CM017636">
    <property type="protein sequence ID" value="TYJ49890.1"/>
    <property type="molecule type" value="Genomic_DNA"/>
</dbReference>
<dbReference type="FunFam" id="3.40.50.300:FF:000903">
    <property type="entry name" value="ABC transporter G family member 7"/>
    <property type="match status" value="1"/>
</dbReference>
<dbReference type="GO" id="GO:0016887">
    <property type="term" value="F:ATP hydrolysis activity"/>
    <property type="evidence" value="ECO:0007669"/>
    <property type="project" value="InterPro"/>
</dbReference>
<keyword evidence="2" id="KW-0813">Transport</keyword>
<sequence length="720" mass="78345">MAFGAKKVGHMVSGIGGNGMGQILAAMAAALLFRLFSGPGPASLPEDETCEENDSVNGDDAPPSAGKVFPVSITWRNITCSLSDKHSKSVRFLLKDVSGEAKPGRLLAIMGPSGSGKTTLLNVLASQILASPRLALSGLLEFNGKPSSTKAYKFAYVRQEDLFFSQLTVRETLSLAAELQLPEISSVEERDEYVNNLLFKLGLVSCADSIIGDAKVRGISGGEKKRLSLGCELIASPSVIFADEPTTGLDAFQAEKVMETLRLLAQDGHTVICSIHQPRGSVYGKFDDIVLLTGGTLVYAGPARDQPLEYFSRFGYQCPDHANPAEFLADLISIDYSSADSVYSSKKRIDALVEAFSTQSSAVLYATPLTGKTGPKQGMKFGKKIAAKRKGGWWRQFWLLLKRAWMQASRDGPTNKVRASMSIASAIIFGSVFWRMGRSQTSILDRMGLLQVTAINTAMAALTKTVGVFPKERAIVDRERAKGSYALGPYLLSKLIAEIPVGAAFPLMFGAVLYPMARLHPTFSRFGKFCGIVTVESFAASAMGLTVGSMVPTTEAAMALGPSLMTVFIVFGGYYVTADNTPIIFRWIPRASLIRWAFQGLCINEFTGLKFDCLNSFDVQTGEQALYRYSLGGTCMRDTVIAQSRILLFWYSTTYLLLKKNKPKYPQLKAPASEQIEPKLKLEPLLETDQPSPLKQVEQNQQVESTPVDQTEPFILEGAK</sequence>
<feature type="compositionally biased region" description="Acidic residues" evidence="8">
    <location>
        <begin position="45"/>
        <end position="54"/>
    </location>
</feature>
<feature type="compositionally biased region" description="Polar residues" evidence="8">
    <location>
        <begin position="689"/>
        <end position="709"/>
    </location>
</feature>
<dbReference type="PANTHER" id="PTHR48041">
    <property type="entry name" value="ABC TRANSPORTER G FAMILY MEMBER 28"/>
    <property type="match status" value="1"/>
</dbReference>
<comment type="subcellular location">
    <subcellularLocation>
        <location evidence="1">Membrane</location>
        <topology evidence="1">Multi-pass membrane protein</topology>
    </subcellularLocation>
</comment>
<dbReference type="InterPro" id="IPR027417">
    <property type="entry name" value="P-loop_NTPase"/>
</dbReference>
<evidence type="ECO:0000256" key="1">
    <source>
        <dbReference type="ARBA" id="ARBA00004141"/>
    </source>
</evidence>
<feature type="transmembrane region" description="Helical" evidence="9">
    <location>
        <begin position="490"/>
        <end position="514"/>
    </location>
</feature>
<protein>
    <recommendedName>
        <fullName evidence="10">ABC transporter domain-containing protein</fullName>
    </recommendedName>
</protein>
<dbReference type="PROSITE" id="PS50893">
    <property type="entry name" value="ABC_TRANSPORTER_2"/>
    <property type="match status" value="1"/>
</dbReference>
<feature type="transmembrane region" description="Helical" evidence="9">
    <location>
        <begin position="556"/>
        <end position="576"/>
    </location>
</feature>
<keyword evidence="12" id="KW-1185">Reference proteome</keyword>
<evidence type="ECO:0000256" key="6">
    <source>
        <dbReference type="ARBA" id="ARBA00022989"/>
    </source>
</evidence>
<dbReference type="PANTHER" id="PTHR48041:SF41">
    <property type="entry name" value="ABC TRANSPORTER G FAMILY"/>
    <property type="match status" value="1"/>
</dbReference>
<evidence type="ECO:0000313" key="12">
    <source>
        <dbReference type="Proteomes" id="UP000323597"/>
    </source>
</evidence>
<dbReference type="Pfam" id="PF19055">
    <property type="entry name" value="ABC2_membrane_7"/>
    <property type="match status" value="1"/>
</dbReference>
<name>A0A5D3AJ46_GOSMU</name>
<dbReference type="SMART" id="SM00382">
    <property type="entry name" value="AAA"/>
    <property type="match status" value="1"/>
</dbReference>
<keyword evidence="7 9" id="KW-0472">Membrane</keyword>
<evidence type="ECO:0000256" key="9">
    <source>
        <dbReference type="SAM" id="Phobius"/>
    </source>
</evidence>
<dbReference type="AlphaFoldDB" id="A0A5D3AJ46"/>
<evidence type="ECO:0000256" key="3">
    <source>
        <dbReference type="ARBA" id="ARBA00022692"/>
    </source>
</evidence>
<dbReference type="Pfam" id="PF00005">
    <property type="entry name" value="ABC_tran"/>
    <property type="match status" value="1"/>
</dbReference>
<evidence type="ECO:0000256" key="7">
    <source>
        <dbReference type="ARBA" id="ARBA00023136"/>
    </source>
</evidence>
<dbReference type="InterPro" id="IPR017871">
    <property type="entry name" value="ABC_transporter-like_CS"/>
</dbReference>
<feature type="region of interest" description="Disordered" evidence="8">
    <location>
        <begin position="43"/>
        <end position="64"/>
    </location>
</feature>
<dbReference type="Pfam" id="PF01061">
    <property type="entry name" value="ABC2_membrane"/>
    <property type="match status" value="1"/>
</dbReference>
<dbReference type="Gene3D" id="3.40.50.300">
    <property type="entry name" value="P-loop containing nucleotide triphosphate hydrolases"/>
    <property type="match status" value="1"/>
</dbReference>
<evidence type="ECO:0000256" key="4">
    <source>
        <dbReference type="ARBA" id="ARBA00022741"/>
    </source>
</evidence>
<organism evidence="11 12">
    <name type="scientific">Gossypium mustelinum</name>
    <name type="common">Cotton</name>
    <name type="synonym">Gossypium caicoense</name>
    <dbReference type="NCBI Taxonomy" id="34275"/>
    <lineage>
        <taxon>Eukaryota</taxon>
        <taxon>Viridiplantae</taxon>
        <taxon>Streptophyta</taxon>
        <taxon>Embryophyta</taxon>
        <taxon>Tracheophyta</taxon>
        <taxon>Spermatophyta</taxon>
        <taxon>Magnoliopsida</taxon>
        <taxon>eudicotyledons</taxon>
        <taxon>Gunneridae</taxon>
        <taxon>Pentapetalae</taxon>
        <taxon>rosids</taxon>
        <taxon>malvids</taxon>
        <taxon>Malvales</taxon>
        <taxon>Malvaceae</taxon>
        <taxon>Malvoideae</taxon>
        <taxon>Gossypium</taxon>
    </lineage>
</organism>
<feature type="transmembrane region" description="Helical" evidence="9">
    <location>
        <begin position="526"/>
        <end position="550"/>
    </location>
</feature>
<dbReference type="GO" id="GO:0005524">
    <property type="term" value="F:ATP binding"/>
    <property type="evidence" value="ECO:0007669"/>
    <property type="project" value="UniProtKB-KW"/>
</dbReference>
<reference evidence="11 12" key="1">
    <citation type="submission" date="2019-07" db="EMBL/GenBank/DDBJ databases">
        <title>WGS assembly of Gossypium mustelinum.</title>
        <authorList>
            <person name="Chen Z.J."/>
            <person name="Sreedasyam A."/>
            <person name="Ando A."/>
            <person name="Song Q."/>
            <person name="De L."/>
            <person name="Hulse-Kemp A."/>
            <person name="Ding M."/>
            <person name="Ye W."/>
            <person name="Kirkbride R."/>
            <person name="Jenkins J."/>
            <person name="Plott C."/>
            <person name="Lovell J."/>
            <person name="Lin Y.-M."/>
            <person name="Vaughn R."/>
            <person name="Liu B."/>
            <person name="Li W."/>
            <person name="Simpson S."/>
            <person name="Scheffler B."/>
            <person name="Saski C."/>
            <person name="Grover C."/>
            <person name="Hu G."/>
            <person name="Conover J."/>
            <person name="Carlson J."/>
            <person name="Shu S."/>
            <person name="Boston L."/>
            <person name="Williams M."/>
            <person name="Peterson D."/>
            <person name="Mcgee K."/>
            <person name="Jones D."/>
            <person name="Wendel J."/>
            <person name="Stelly D."/>
            <person name="Grimwood J."/>
            <person name="Schmutz J."/>
        </authorList>
    </citation>
    <scope>NUCLEOTIDE SEQUENCE [LARGE SCALE GENOMIC DNA]</scope>
    <source>
        <strain evidence="11">1408120.09</strain>
    </source>
</reference>
<dbReference type="GO" id="GO:0016020">
    <property type="term" value="C:membrane"/>
    <property type="evidence" value="ECO:0007669"/>
    <property type="project" value="UniProtKB-SubCell"/>
</dbReference>
<dbReference type="InterPro" id="IPR003593">
    <property type="entry name" value="AAA+_ATPase"/>
</dbReference>
<keyword evidence="6 9" id="KW-1133">Transmembrane helix</keyword>
<dbReference type="InterPro" id="IPR003439">
    <property type="entry name" value="ABC_transporter-like_ATP-bd"/>
</dbReference>
<gene>
    <name evidence="11" type="ORF">E1A91_A01G167300v1</name>
</gene>
<proteinExistence type="predicted"/>
<dbReference type="InterPro" id="IPR043926">
    <property type="entry name" value="ABCG_dom"/>
</dbReference>
<dbReference type="Proteomes" id="UP000323597">
    <property type="component" value="Chromosome A01"/>
</dbReference>
<evidence type="ECO:0000256" key="5">
    <source>
        <dbReference type="ARBA" id="ARBA00022840"/>
    </source>
</evidence>
<dbReference type="GO" id="GO:0140359">
    <property type="term" value="F:ABC-type transporter activity"/>
    <property type="evidence" value="ECO:0007669"/>
    <property type="project" value="InterPro"/>
</dbReference>
<keyword evidence="5" id="KW-0067">ATP-binding</keyword>
<evidence type="ECO:0000256" key="2">
    <source>
        <dbReference type="ARBA" id="ARBA00022448"/>
    </source>
</evidence>
<evidence type="ECO:0000313" key="11">
    <source>
        <dbReference type="EMBL" id="TYJ49890.1"/>
    </source>
</evidence>